<sequence length="61" mass="7012">MIIIYCKDCVFFKQWKYFDAAICTRPSGNKPVEALSKVCQDFIPRGPFSEWGEETCGPTCR</sequence>
<accession>A0A485M2L5</accession>
<evidence type="ECO:0000313" key="1">
    <source>
        <dbReference type="EMBL" id="VFU15745.1"/>
    </source>
</evidence>
<dbReference type="AlphaFoldDB" id="A0A485M2L5"/>
<gene>
    <name evidence="1" type="ORF">SCFA_3110002</name>
</gene>
<name>A0A485M2L5_9ZZZZ</name>
<organism evidence="1">
    <name type="scientific">anaerobic digester metagenome</name>
    <dbReference type="NCBI Taxonomy" id="1263854"/>
    <lineage>
        <taxon>unclassified sequences</taxon>
        <taxon>metagenomes</taxon>
        <taxon>ecological metagenomes</taxon>
    </lineage>
</organism>
<proteinExistence type="predicted"/>
<dbReference type="EMBL" id="CAADRN010000237">
    <property type="protein sequence ID" value="VFU15745.1"/>
    <property type="molecule type" value="Genomic_DNA"/>
</dbReference>
<reference evidence="1" key="1">
    <citation type="submission" date="2019-03" db="EMBL/GenBank/DDBJ databases">
        <authorList>
            <person name="Hao L."/>
        </authorList>
    </citation>
    <scope>NUCLEOTIDE SEQUENCE</scope>
</reference>
<protein>
    <submittedName>
        <fullName evidence="1">Uncharacterized protein</fullName>
    </submittedName>
</protein>